<accession>A0A6M8HU72</accession>
<proteinExistence type="predicted"/>
<feature type="signal peptide" evidence="1">
    <location>
        <begin position="1"/>
        <end position="26"/>
    </location>
</feature>
<organism evidence="2 3">
    <name type="scientific">Lichenicola cladoniae</name>
    <dbReference type="NCBI Taxonomy" id="1484109"/>
    <lineage>
        <taxon>Bacteria</taxon>
        <taxon>Pseudomonadati</taxon>
        <taxon>Pseudomonadota</taxon>
        <taxon>Alphaproteobacteria</taxon>
        <taxon>Acetobacterales</taxon>
        <taxon>Acetobacteraceae</taxon>
        <taxon>Lichenicola</taxon>
    </lineage>
</organism>
<protein>
    <submittedName>
        <fullName evidence="2">Uncharacterized protein</fullName>
    </submittedName>
</protein>
<name>A0A6M8HU72_9PROT</name>
<dbReference type="EMBL" id="CP053708">
    <property type="protein sequence ID" value="QKE91717.1"/>
    <property type="molecule type" value="Genomic_DNA"/>
</dbReference>
<dbReference type="AlphaFoldDB" id="A0A6M8HU72"/>
<dbReference type="KEGG" id="lck:HN018_18265"/>
<gene>
    <name evidence="2" type="ORF">HN018_18265</name>
</gene>
<keyword evidence="3" id="KW-1185">Reference proteome</keyword>
<keyword evidence="1" id="KW-0732">Signal</keyword>
<dbReference type="RefSeq" id="WP_171835335.1">
    <property type="nucleotide sequence ID" value="NZ_CP053708.1"/>
</dbReference>
<feature type="chain" id="PRO_5026685295" evidence="1">
    <location>
        <begin position="27"/>
        <end position="136"/>
    </location>
</feature>
<evidence type="ECO:0000313" key="3">
    <source>
        <dbReference type="Proteomes" id="UP000500767"/>
    </source>
</evidence>
<sequence length="136" mass="13907">MKCLLPGRLGLMAGLVAIGLASAAAAPDDPVDNQADAPASATSAPPGRALWCGVTDPFSNRYFVSDVAMGSGSAMHVSAYGSRFSRAVGRRLNKVLPSRASICRSAPDEHTASAARSAAIRAARAAHDEIVVVGVF</sequence>
<evidence type="ECO:0000256" key="1">
    <source>
        <dbReference type="SAM" id="SignalP"/>
    </source>
</evidence>
<reference evidence="2 3" key="1">
    <citation type="journal article" date="2014" name="World J. Microbiol. Biotechnol.">
        <title>Biodiversity and physiological characteristics of Antarctic and Arctic lichens-associated bacteria.</title>
        <authorList>
            <person name="Lee Y.M."/>
            <person name="Kim E.H."/>
            <person name="Lee H.K."/>
            <person name="Hong S.G."/>
        </authorList>
    </citation>
    <scope>NUCLEOTIDE SEQUENCE [LARGE SCALE GENOMIC DNA]</scope>
    <source>
        <strain evidence="2 3">PAMC 26569</strain>
    </source>
</reference>
<evidence type="ECO:0000313" key="2">
    <source>
        <dbReference type="EMBL" id="QKE91717.1"/>
    </source>
</evidence>
<dbReference type="Proteomes" id="UP000500767">
    <property type="component" value="Chromosome"/>
</dbReference>